<dbReference type="Proteomes" id="UP000199315">
    <property type="component" value="Unassembled WGS sequence"/>
</dbReference>
<dbReference type="EMBL" id="FMKA01000019">
    <property type="protein sequence ID" value="SCP98361.1"/>
    <property type="molecule type" value="Genomic_DNA"/>
</dbReference>
<dbReference type="OrthoDB" id="2679904at2"/>
<protein>
    <submittedName>
        <fullName evidence="1">Transposon-encoded protein TnpW</fullName>
    </submittedName>
</protein>
<accession>A0A1D3TW15</accession>
<evidence type="ECO:0000313" key="1">
    <source>
        <dbReference type="EMBL" id="SCP98361.1"/>
    </source>
</evidence>
<gene>
    <name evidence="1" type="ORF">SAMN05421730_101964</name>
</gene>
<dbReference type="InterPro" id="IPR026990">
    <property type="entry name" value="TnpW"/>
</dbReference>
<proteinExistence type="predicted"/>
<keyword evidence="2" id="KW-1185">Reference proteome</keyword>
<dbReference type="RefSeq" id="WP_021655359.1">
    <property type="nucleotide sequence ID" value="NZ_FMKA01000019.1"/>
</dbReference>
<evidence type="ECO:0000313" key="2">
    <source>
        <dbReference type="Proteomes" id="UP000199315"/>
    </source>
</evidence>
<sequence>MGEKTISVTEKVIGDTLYIIESAVSSTAKETAYDKLKRMILNDTVSLETKKAS</sequence>
<organism evidence="1 2">
    <name type="scientific">Anaerobium acetethylicum</name>
    <dbReference type="NCBI Taxonomy" id="1619234"/>
    <lineage>
        <taxon>Bacteria</taxon>
        <taxon>Bacillati</taxon>
        <taxon>Bacillota</taxon>
        <taxon>Clostridia</taxon>
        <taxon>Lachnospirales</taxon>
        <taxon>Lachnospiraceae</taxon>
        <taxon>Anaerobium</taxon>
    </lineage>
</organism>
<dbReference type="STRING" id="1619234.SAMN05421730_101964"/>
<reference evidence="1 2" key="1">
    <citation type="submission" date="2016-09" db="EMBL/GenBank/DDBJ databases">
        <authorList>
            <person name="Capua I."/>
            <person name="De Benedictis P."/>
            <person name="Joannis T."/>
            <person name="Lombin L.H."/>
            <person name="Cattoli G."/>
        </authorList>
    </citation>
    <scope>NUCLEOTIDE SEQUENCE [LARGE SCALE GENOMIC DNA]</scope>
    <source>
        <strain evidence="1 2">GluBS11</strain>
    </source>
</reference>
<dbReference type="AlphaFoldDB" id="A0A1D3TW15"/>
<name>A0A1D3TW15_9FIRM</name>
<dbReference type="Pfam" id="PF14202">
    <property type="entry name" value="TnpW"/>
    <property type="match status" value="1"/>
</dbReference>